<feature type="transmembrane region" description="Helical" evidence="6">
    <location>
        <begin position="417"/>
        <end position="435"/>
    </location>
</feature>
<feature type="compositionally biased region" description="Polar residues" evidence="5">
    <location>
        <begin position="486"/>
        <end position="503"/>
    </location>
</feature>
<dbReference type="AlphaFoldDB" id="A0A5C4M3N0"/>
<reference evidence="8 9" key="1">
    <citation type="submission" date="2019-06" db="EMBL/GenBank/DDBJ databases">
        <title>Amycolatopsis alkalitolerans sp. nov., isolated from Gastrodia elata Blume.</title>
        <authorList>
            <person name="Narsing Rao M.P."/>
            <person name="Li W.J."/>
        </authorList>
    </citation>
    <scope>NUCLEOTIDE SEQUENCE [LARGE SCALE GENOMIC DNA]</scope>
    <source>
        <strain evidence="8 9">SYSUP0005</strain>
    </source>
</reference>
<sequence>MAEPPDAMASSRLRDDANLLSRLDRAPVTRALKIGIGVLILVWLIESFDIGIVSTLIVILKPHWHLDSMQTGLLGASGTIGLVIGIVPAGRLADKFGRKAVLLAGTAEFALFTMLGAAAHDFWTLFALRVIAGLGEGALFPVPYMIISELVSKRLRGTVMGYAQWVLNGGYTLPALVGIWVVTAFPVEWSWRVPLLLGGFPLLLIPALIIWVPETPRFLLKRAELRGRPADRDKVRRLVERIETEARLPHDTTIVDSGALQVLTTTASRDVRMRTLLARPYLSRSLIAYAALTSSFVIWYTMLTYAPTIFKGLLHATSSTSLLYTAIMMFISAFGVFFQGRWADRFGRKRIFAIYILVAAIGMVVLPAYKALGISVVIVAGVLVAWFGLGSFSIPKMYLAEQYPTRLRGLGTSTGEMVSRALTGGLLIYLLPAMFASWGVATVFICAAVVMVLLVVPMIFFGQETAGRNMEELGTATKPRAGSGGATANSGLGTDGTVTASER</sequence>
<feature type="transmembrane region" description="Helical" evidence="6">
    <location>
        <begin position="34"/>
        <end position="60"/>
    </location>
</feature>
<name>A0A5C4M3N0_9PSEU</name>
<dbReference type="OrthoDB" id="9787026at2"/>
<feature type="transmembrane region" description="Helical" evidence="6">
    <location>
        <begin position="322"/>
        <end position="340"/>
    </location>
</feature>
<evidence type="ECO:0000256" key="6">
    <source>
        <dbReference type="SAM" id="Phobius"/>
    </source>
</evidence>
<dbReference type="PANTHER" id="PTHR23508:SF10">
    <property type="entry name" value="CARBOXYLIC ACID TRANSPORTER PROTEIN HOMOLOG"/>
    <property type="match status" value="1"/>
</dbReference>
<dbReference type="PANTHER" id="PTHR23508">
    <property type="entry name" value="CARBOXYLIC ACID TRANSPORTER PROTEIN HOMOLOG"/>
    <property type="match status" value="1"/>
</dbReference>
<dbReference type="SUPFAM" id="SSF103473">
    <property type="entry name" value="MFS general substrate transporter"/>
    <property type="match status" value="1"/>
</dbReference>
<evidence type="ECO:0000256" key="4">
    <source>
        <dbReference type="ARBA" id="ARBA00023136"/>
    </source>
</evidence>
<evidence type="ECO:0000313" key="9">
    <source>
        <dbReference type="Proteomes" id="UP000305546"/>
    </source>
</evidence>
<evidence type="ECO:0000313" key="8">
    <source>
        <dbReference type="EMBL" id="TNC25764.1"/>
    </source>
</evidence>
<feature type="transmembrane region" description="Helical" evidence="6">
    <location>
        <begin position="126"/>
        <end position="147"/>
    </location>
</feature>
<feature type="transmembrane region" description="Helical" evidence="6">
    <location>
        <begin position="159"/>
        <end position="181"/>
    </location>
</feature>
<dbReference type="PROSITE" id="PS00217">
    <property type="entry name" value="SUGAR_TRANSPORT_2"/>
    <property type="match status" value="1"/>
</dbReference>
<dbReference type="PROSITE" id="PS50850">
    <property type="entry name" value="MFS"/>
    <property type="match status" value="1"/>
</dbReference>
<keyword evidence="4 6" id="KW-0472">Membrane</keyword>
<feature type="transmembrane region" description="Helical" evidence="6">
    <location>
        <begin position="352"/>
        <end position="369"/>
    </location>
</feature>
<feature type="transmembrane region" description="Helical" evidence="6">
    <location>
        <begin position="441"/>
        <end position="461"/>
    </location>
</feature>
<evidence type="ECO:0000256" key="1">
    <source>
        <dbReference type="ARBA" id="ARBA00004651"/>
    </source>
</evidence>
<feature type="transmembrane region" description="Helical" evidence="6">
    <location>
        <begin position="100"/>
        <end position="120"/>
    </location>
</feature>
<feature type="transmembrane region" description="Helical" evidence="6">
    <location>
        <begin position="193"/>
        <end position="212"/>
    </location>
</feature>
<dbReference type="RefSeq" id="WP_139097149.1">
    <property type="nucleotide sequence ID" value="NZ_VDFW01000010.1"/>
</dbReference>
<gene>
    <name evidence="8" type="ORF">FG385_14055</name>
</gene>
<evidence type="ECO:0000256" key="2">
    <source>
        <dbReference type="ARBA" id="ARBA00022692"/>
    </source>
</evidence>
<dbReference type="GO" id="GO:0046943">
    <property type="term" value="F:carboxylic acid transmembrane transporter activity"/>
    <property type="evidence" value="ECO:0007669"/>
    <property type="project" value="TreeGrafter"/>
</dbReference>
<dbReference type="InterPro" id="IPR005828">
    <property type="entry name" value="MFS_sugar_transport-like"/>
</dbReference>
<dbReference type="CDD" id="cd17316">
    <property type="entry name" value="MFS_SV2_like"/>
    <property type="match status" value="1"/>
</dbReference>
<dbReference type="InterPro" id="IPR020846">
    <property type="entry name" value="MFS_dom"/>
</dbReference>
<dbReference type="Proteomes" id="UP000305546">
    <property type="component" value="Unassembled WGS sequence"/>
</dbReference>
<dbReference type="InterPro" id="IPR005829">
    <property type="entry name" value="Sugar_transporter_CS"/>
</dbReference>
<accession>A0A5C4M3N0</accession>
<dbReference type="Gene3D" id="1.20.1250.20">
    <property type="entry name" value="MFS general substrate transporter like domains"/>
    <property type="match status" value="1"/>
</dbReference>
<evidence type="ECO:0000256" key="5">
    <source>
        <dbReference type="SAM" id="MobiDB-lite"/>
    </source>
</evidence>
<organism evidence="8 9">
    <name type="scientific">Amycolatopsis alkalitolerans</name>
    <dbReference type="NCBI Taxonomy" id="2547244"/>
    <lineage>
        <taxon>Bacteria</taxon>
        <taxon>Bacillati</taxon>
        <taxon>Actinomycetota</taxon>
        <taxon>Actinomycetes</taxon>
        <taxon>Pseudonocardiales</taxon>
        <taxon>Pseudonocardiaceae</taxon>
        <taxon>Amycolatopsis</taxon>
    </lineage>
</organism>
<dbReference type="Pfam" id="PF00083">
    <property type="entry name" value="Sugar_tr"/>
    <property type="match status" value="1"/>
</dbReference>
<feature type="region of interest" description="Disordered" evidence="5">
    <location>
        <begin position="475"/>
        <end position="503"/>
    </location>
</feature>
<dbReference type="EMBL" id="VDFW01000010">
    <property type="protein sequence ID" value="TNC25764.1"/>
    <property type="molecule type" value="Genomic_DNA"/>
</dbReference>
<dbReference type="PROSITE" id="PS00216">
    <property type="entry name" value="SUGAR_TRANSPORT_1"/>
    <property type="match status" value="1"/>
</dbReference>
<feature type="transmembrane region" description="Helical" evidence="6">
    <location>
        <begin position="72"/>
        <end position="93"/>
    </location>
</feature>
<comment type="subcellular location">
    <subcellularLocation>
        <location evidence="1">Cell membrane</location>
        <topology evidence="1">Multi-pass membrane protein</topology>
    </subcellularLocation>
</comment>
<dbReference type="InterPro" id="IPR036259">
    <property type="entry name" value="MFS_trans_sf"/>
</dbReference>
<dbReference type="GO" id="GO:0005886">
    <property type="term" value="C:plasma membrane"/>
    <property type="evidence" value="ECO:0007669"/>
    <property type="project" value="UniProtKB-SubCell"/>
</dbReference>
<protein>
    <submittedName>
        <fullName evidence="8">MFS transporter</fullName>
    </submittedName>
</protein>
<keyword evidence="3 6" id="KW-1133">Transmembrane helix</keyword>
<evidence type="ECO:0000256" key="3">
    <source>
        <dbReference type="ARBA" id="ARBA00022989"/>
    </source>
</evidence>
<evidence type="ECO:0000259" key="7">
    <source>
        <dbReference type="PROSITE" id="PS50850"/>
    </source>
</evidence>
<proteinExistence type="predicted"/>
<keyword evidence="2 6" id="KW-0812">Transmembrane</keyword>
<feature type="transmembrane region" description="Helical" evidence="6">
    <location>
        <begin position="375"/>
        <end position="396"/>
    </location>
</feature>
<keyword evidence="9" id="KW-1185">Reference proteome</keyword>
<feature type="transmembrane region" description="Helical" evidence="6">
    <location>
        <begin position="281"/>
        <end position="302"/>
    </location>
</feature>
<feature type="domain" description="Major facilitator superfamily (MFS) profile" evidence="7">
    <location>
        <begin position="35"/>
        <end position="466"/>
    </location>
</feature>
<comment type="caution">
    <text evidence="8">The sequence shown here is derived from an EMBL/GenBank/DDBJ whole genome shotgun (WGS) entry which is preliminary data.</text>
</comment>